<keyword evidence="1" id="KW-0343">GTPase activation</keyword>
<organism evidence="4 5">
    <name type="scientific">Hyalella azteca</name>
    <name type="common">Amphipod</name>
    <dbReference type="NCBI Taxonomy" id="294128"/>
    <lineage>
        <taxon>Eukaryota</taxon>
        <taxon>Metazoa</taxon>
        <taxon>Ecdysozoa</taxon>
        <taxon>Arthropoda</taxon>
        <taxon>Crustacea</taxon>
        <taxon>Multicrustacea</taxon>
        <taxon>Malacostraca</taxon>
        <taxon>Eumalacostraca</taxon>
        <taxon>Peracarida</taxon>
        <taxon>Amphipoda</taxon>
        <taxon>Senticaudata</taxon>
        <taxon>Talitrida</taxon>
        <taxon>Talitroidea</taxon>
        <taxon>Hyalellidae</taxon>
        <taxon>Hyalella</taxon>
    </lineage>
</organism>
<feature type="compositionally biased region" description="Polar residues" evidence="2">
    <location>
        <begin position="1187"/>
        <end position="1204"/>
    </location>
</feature>
<protein>
    <submittedName>
        <fullName evidence="5">Uncharacterized protein LOC108678510 isoform X2</fullName>
    </submittedName>
</protein>
<dbReference type="Proteomes" id="UP000694843">
    <property type="component" value="Unplaced"/>
</dbReference>
<evidence type="ECO:0000256" key="1">
    <source>
        <dbReference type="ARBA" id="ARBA00022468"/>
    </source>
</evidence>
<feature type="region of interest" description="Disordered" evidence="2">
    <location>
        <begin position="1418"/>
        <end position="1446"/>
    </location>
</feature>
<dbReference type="PANTHER" id="PTHR12635:SF7">
    <property type="entry name" value="RHO GTPASE ACTIVATING PROTEIN 6-RELATED"/>
    <property type="match status" value="1"/>
</dbReference>
<dbReference type="InterPro" id="IPR008936">
    <property type="entry name" value="Rho_GTPase_activation_prot"/>
</dbReference>
<sequence>MGDSTSGNDGKGGKKKDERERRESRELIRGTTIQKSTGTKLKERWLMTRKTWRYMTDAGKKLFPEGTSPNRASDIPKVQEHFQKTCTKAKEFILWPHHGSPSDDESPSSLHYATGEHEYSRYVGPSGSRQSANIPIPLSQRRPGSILPPFNDPYDENEAQSSLSLPSSPTRTTFSQSGFLSPPPLSSRERALASELAWALPPEIYAQLIRSYGISTLQHVASRLLEEQLMEEDEYEYDEEEGVELLEIDGKRMRSIGAQTDSYLDMCVQTDHDDTAEDMVKVGAETRAETEAAFALSQAQKREELEKEQKQAEKPIPETLPQQAKMKQKAVPQLLQPTQPQPPFQKETPVIKKFWGRRESKGTDLPVPQPPTSAEKSSRGLASEKDREAPPPKGGVAAKLATIEAHSSPGSPPPKEQQKAAVTQQPVPKNSNPPTEKIAKPQEKKSLKNVFKLGLKCDVEAADSPKKNLEKQNADRFKTVNYDKTLRNIKTKWTKEDDENLMRMLAQQHACEPLKELPKKKKRSKAIQVGEALPQFILTAFRVSSPVEIFHATRRRIKRRSSKAESTDFSGSEGSVSIASSLPTSPRYSFTVADDSGTRNLLLTEAEALRLGQMGATIYNKRASLDASLESGDSDRDGLQALVGSLREHPSHVYQRSMSAHQVPSVPCLSALHGGSCRPGGGRYSSLHGFPSSAAAVRGHRASLLQYLLPAVMQRTRTGASGHSSRLVAKRIWRTRSKSQSRASPASTSTWTPMGGNLWLSVTGAVVTLEPSDLLQLTELERLTLQRLALAKIAALNLGCPVTLPKESSSVSSSKKRKPYLLKRKALTTGFFDSKREEPKGSGLGGQVFGLSLPKCLENERLKQQQAAEALAVSSAAIEADVLPADEPTGFLSRKSSHTGSHGSFCSIADGVKQSSTGSLESLNLDRKRPSLISGDAGISELLHVDAPLSQVPSLVTACCNHLLNHGLHTVGIFRVSSSKKRVRQLREEFDQGGEVVLTEEHCPHDVATLLKEFFRDLPEPLLTRDLYEPFLCTQRIRNRKLKLEATQYLLQLLPPANRDTLYALLSFLTVVAEHAVDTVSETGETIPGNMMDSRNLATMFAPNILHMHRAGADNASPAALAAMADERLDCTNVVRSMIDHNKELFEVSAELLDETYHHLMDTHPEALDVMLRRRSPQHDELEGDAESSSSVFDGSECSMSLPRSPTEHNEFDRLKGPEDADGRSARSRNPAGDNTEDKRDRGKCEERKYSAGAEIHVEERGWFRRRDKSSSRELDKPAEEKLPERSRWFRRRDKTSPRNSIDYGIRRKGSDKKKSDKLSKRDERRLSMHRSSVDQGNDPTDSRDHRQRSSSDQTAAQERLRVPEESLRRLSSPEIDSCGVITASLKIPVPLQQQLIPSTSIRESDIPFIEDSIMAEEARTRRRDSSVNTSRPRTGSSDSYLGQPITGTMSFQPLCKKDVEKQSHDSVLSSSSTDMFTLSPSPRNTPVSDFMLASETSSPMSRATSPPVLLSPDSGTPGLSPPPSPPPLLPRRIRRTGELISRSAPLAHSATHTFGTRAHVYSTTSAQDARERSTTQTPQQPITRSRTAEVASVSATTSKDPKDFPTAAKSSSGSVRSSSKASGVKVDVYNLTGSLSKVPVMTEVPPESDINQHSSRKNTKPAVGTAISNPPAMNPHQTYVQSPQLSNPRLLPSSGQQQAQPRRPTGASEAGPTPQLWKRCEIIASNPTDPKPRL</sequence>
<feature type="compositionally biased region" description="Basic and acidic residues" evidence="2">
    <location>
        <begin position="376"/>
        <end position="390"/>
    </location>
</feature>
<evidence type="ECO:0000259" key="3">
    <source>
        <dbReference type="PROSITE" id="PS50238"/>
    </source>
</evidence>
<feature type="compositionally biased region" description="Basic and acidic residues" evidence="2">
    <location>
        <begin position="300"/>
        <end position="316"/>
    </location>
</feature>
<feature type="compositionally biased region" description="Basic and acidic residues" evidence="2">
    <location>
        <begin position="1265"/>
        <end position="1288"/>
    </location>
</feature>
<feature type="compositionally biased region" description="Polar residues" evidence="2">
    <location>
        <begin position="170"/>
        <end position="179"/>
    </location>
</feature>
<evidence type="ECO:0000313" key="5">
    <source>
        <dbReference type="RefSeq" id="XP_047740242.1"/>
    </source>
</evidence>
<evidence type="ECO:0000256" key="2">
    <source>
        <dbReference type="SAM" id="MobiDB-lite"/>
    </source>
</evidence>
<feature type="domain" description="Rho-GAP" evidence="3">
    <location>
        <begin position="937"/>
        <end position="1146"/>
    </location>
</feature>
<gene>
    <name evidence="5" type="primary">LOC108678510</name>
</gene>
<feature type="compositionally biased region" description="Pro residues" evidence="2">
    <location>
        <begin position="1520"/>
        <end position="1530"/>
    </location>
</feature>
<dbReference type="GO" id="GO:0007165">
    <property type="term" value="P:signal transduction"/>
    <property type="evidence" value="ECO:0007669"/>
    <property type="project" value="InterPro"/>
</dbReference>
<feature type="region of interest" description="Disordered" evidence="2">
    <location>
        <begin position="1177"/>
        <end position="1248"/>
    </location>
</feature>
<dbReference type="SMART" id="SM00324">
    <property type="entry name" value="RhoGAP"/>
    <property type="match status" value="1"/>
</dbReference>
<reference evidence="5" key="1">
    <citation type="submission" date="2025-08" db="UniProtKB">
        <authorList>
            <consortium name="RefSeq"/>
        </authorList>
    </citation>
    <scope>IDENTIFICATION</scope>
    <source>
        <tissue evidence="5">Whole organism</tissue>
    </source>
</reference>
<feature type="compositionally biased region" description="Polar residues" evidence="2">
    <location>
        <begin position="1330"/>
        <end position="1340"/>
    </location>
</feature>
<feature type="region of interest" description="Disordered" evidence="2">
    <location>
        <begin position="120"/>
        <end position="186"/>
    </location>
</feature>
<dbReference type="Pfam" id="PF00620">
    <property type="entry name" value="RhoGAP"/>
    <property type="match status" value="1"/>
</dbReference>
<dbReference type="InterPro" id="IPR000198">
    <property type="entry name" value="RhoGAP_dom"/>
</dbReference>
<feature type="compositionally biased region" description="Polar residues" evidence="2">
    <location>
        <begin position="1474"/>
        <end position="1488"/>
    </location>
</feature>
<feature type="compositionally biased region" description="Basic and acidic residues" evidence="2">
    <location>
        <begin position="1341"/>
        <end position="1350"/>
    </location>
</feature>
<feature type="compositionally biased region" description="Basic and acidic residues" evidence="2">
    <location>
        <begin position="1236"/>
        <end position="1248"/>
    </location>
</feature>
<feature type="region of interest" description="Disordered" evidence="2">
    <location>
        <begin position="560"/>
        <end position="579"/>
    </location>
</feature>
<feature type="region of interest" description="Disordered" evidence="2">
    <location>
        <begin position="1265"/>
        <end position="1370"/>
    </location>
</feature>
<feature type="region of interest" description="Disordered" evidence="2">
    <location>
        <begin position="1641"/>
        <end position="1735"/>
    </location>
</feature>
<feature type="compositionally biased region" description="Low complexity" evidence="2">
    <location>
        <begin position="570"/>
        <end position="579"/>
    </location>
</feature>
<dbReference type="SUPFAM" id="SSF48350">
    <property type="entry name" value="GTPase activation domain, GAP"/>
    <property type="match status" value="1"/>
</dbReference>
<feature type="compositionally biased region" description="Polar residues" evidence="2">
    <location>
        <begin position="420"/>
        <end position="434"/>
    </location>
</feature>
<dbReference type="PROSITE" id="PS50238">
    <property type="entry name" value="RHOGAP"/>
    <property type="match status" value="1"/>
</dbReference>
<feature type="region of interest" description="Disordered" evidence="2">
    <location>
        <begin position="1463"/>
        <end position="1623"/>
    </location>
</feature>
<feature type="compositionally biased region" description="Basic and acidic residues" evidence="2">
    <location>
        <begin position="1359"/>
        <end position="1369"/>
    </location>
</feature>
<name>A0A979FV63_HYAAZ</name>
<feature type="compositionally biased region" description="Polar residues" evidence="2">
    <location>
        <begin position="1427"/>
        <end position="1446"/>
    </location>
</feature>
<feature type="region of interest" description="Disordered" evidence="2">
    <location>
        <begin position="1"/>
        <end position="36"/>
    </location>
</feature>
<dbReference type="GeneID" id="108678510"/>
<feature type="compositionally biased region" description="Basic and acidic residues" evidence="2">
    <location>
        <begin position="1206"/>
        <end position="1225"/>
    </location>
</feature>
<feature type="compositionally biased region" description="Basic and acidic residues" evidence="2">
    <location>
        <begin position="1313"/>
        <end position="1327"/>
    </location>
</feature>
<feature type="compositionally biased region" description="Polar residues" evidence="2">
    <location>
        <begin position="1495"/>
        <end position="1505"/>
    </location>
</feature>
<feature type="compositionally biased region" description="Polar residues" evidence="2">
    <location>
        <begin position="1676"/>
        <end position="1701"/>
    </location>
</feature>
<accession>A0A979FV63</accession>
<dbReference type="GO" id="GO:0005096">
    <property type="term" value="F:GTPase activator activity"/>
    <property type="evidence" value="ECO:0007669"/>
    <property type="project" value="UniProtKB-KW"/>
</dbReference>
<feature type="region of interest" description="Disordered" evidence="2">
    <location>
        <begin position="300"/>
        <end position="445"/>
    </location>
</feature>
<feature type="compositionally biased region" description="Low complexity" evidence="2">
    <location>
        <begin position="1608"/>
        <end position="1623"/>
    </location>
</feature>
<feature type="compositionally biased region" description="Basic and acidic residues" evidence="2">
    <location>
        <begin position="11"/>
        <end position="28"/>
    </location>
</feature>
<keyword evidence="4" id="KW-1185">Reference proteome</keyword>
<dbReference type="CTD" id="43781"/>
<dbReference type="RefSeq" id="XP_047740242.1">
    <property type="nucleotide sequence ID" value="XM_047884286.1"/>
</dbReference>
<evidence type="ECO:0000313" key="4">
    <source>
        <dbReference type="Proteomes" id="UP000694843"/>
    </source>
</evidence>
<proteinExistence type="predicted"/>
<dbReference type="PANTHER" id="PTHR12635">
    <property type="entry name" value="RHO-GTPASE-ACTIVATING PROTEIN 6 FAMILY MEMBER"/>
    <property type="match status" value="1"/>
</dbReference>
<feature type="compositionally biased region" description="Polar residues" evidence="2">
    <location>
        <begin position="1575"/>
        <end position="1586"/>
    </location>
</feature>
<dbReference type="InterPro" id="IPR037863">
    <property type="entry name" value="RHOGAP6/36"/>
</dbReference>
<dbReference type="Gene3D" id="1.10.555.10">
    <property type="entry name" value="Rho GTPase activation protein"/>
    <property type="match status" value="1"/>
</dbReference>